<dbReference type="PANTHER" id="PTHR32468">
    <property type="entry name" value="CATION/H + ANTIPORTER"/>
    <property type="match status" value="1"/>
</dbReference>
<feature type="transmembrane region" description="Helical" evidence="7">
    <location>
        <begin position="194"/>
        <end position="211"/>
    </location>
</feature>
<reference evidence="10" key="1">
    <citation type="journal article" date="2019" name="Int. J. Syst. Evol. Microbiol.">
        <title>The Global Catalogue of Microorganisms (GCM) 10K type strain sequencing project: providing services to taxonomists for standard genome sequencing and annotation.</title>
        <authorList>
            <consortium name="The Broad Institute Genomics Platform"/>
            <consortium name="The Broad Institute Genome Sequencing Center for Infectious Disease"/>
            <person name="Wu L."/>
            <person name="Ma J."/>
        </authorList>
    </citation>
    <scope>NUCLEOTIDE SEQUENCE [LARGE SCALE GENOMIC DNA]</scope>
    <source>
        <strain evidence="10">CGMCC 4.7643</strain>
    </source>
</reference>
<keyword evidence="4 7" id="KW-1133">Transmembrane helix</keyword>
<dbReference type="InterPro" id="IPR006153">
    <property type="entry name" value="Cation/H_exchanger_TM"/>
</dbReference>
<comment type="caution">
    <text evidence="9">The sequence shown here is derived from an EMBL/GenBank/DDBJ whole genome shotgun (WGS) entry which is preliminary data.</text>
</comment>
<dbReference type="PANTHER" id="PTHR32468:SF0">
    <property type="entry name" value="K(+)_H(+) ANTIPORTER 1"/>
    <property type="match status" value="1"/>
</dbReference>
<keyword evidence="2" id="KW-0813">Transport</keyword>
<dbReference type="InterPro" id="IPR050794">
    <property type="entry name" value="CPA2_transporter"/>
</dbReference>
<organism evidence="9 10">
    <name type="scientific">Amycolatopsis samaneae</name>
    <dbReference type="NCBI Taxonomy" id="664691"/>
    <lineage>
        <taxon>Bacteria</taxon>
        <taxon>Bacillati</taxon>
        <taxon>Actinomycetota</taxon>
        <taxon>Actinomycetes</taxon>
        <taxon>Pseudonocardiales</taxon>
        <taxon>Pseudonocardiaceae</taxon>
        <taxon>Amycolatopsis</taxon>
    </lineage>
</organism>
<evidence type="ECO:0000256" key="7">
    <source>
        <dbReference type="SAM" id="Phobius"/>
    </source>
</evidence>
<evidence type="ECO:0000256" key="5">
    <source>
        <dbReference type="ARBA" id="ARBA00023065"/>
    </source>
</evidence>
<keyword evidence="10" id="KW-1185">Reference proteome</keyword>
<feature type="domain" description="Cation/H+ exchanger transmembrane" evidence="8">
    <location>
        <begin position="22"/>
        <end position="389"/>
    </location>
</feature>
<dbReference type="Proteomes" id="UP001597419">
    <property type="component" value="Unassembled WGS sequence"/>
</dbReference>
<comment type="subcellular location">
    <subcellularLocation>
        <location evidence="1">Membrane</location>
        <topology evidence="1">Multi-pass membrane protein</topology>
    </subcellularLocation>
</comment>
<feature type="transmembrane region" description="Helical" evidence="7">
    <location>
        <begin position="165"/>
        <end position="188"/>
    </location>
</feature>
<proteinExistence type="predicted"/>
<feature type="transmembrane region" description="Helical" evidence="7">
    <location>
        <begin position="231"/>
        <end position="259"/>
    </location>
</feature>
<dbReference type="RefSeq" id="WP_345400523.1">
    <property type="nucleotide sequence ID" value="NZ_BAABHG010000011.1"/>
</dbReference>
<dbReference type="InterPro" id="IPR038770">
    <property type="entry name" value="Na+/solute_symporter_sf"/>
</dbReference>
<evidence type="ECO:0000256" key="1">
    <source>
        <dbReference type="ARBA" id="ARBA00004141"/>
    </source>
</evidence>
<dbReference type="Gene3D" id="1.20.1530.20">
    <property type="match status" value="1"/>
</dbReference>
<dbReference type="EMBL" id="JBHUKU010000021">
    <property type="protein sequence ID" value="MFD2463550.1"/>
    <property type="molecule type" value="Genomic_DNA"/>
</dbReference>
<protein>
    <submittedName>
        <fullName evidence="9">Cation:proton antiporter</fullName>
    </submittedName>
</protein>
<keyword evidence="3 7" id="KW-0812">Transmembrane</keyword>
<feature type="transmembrane region" description="Helical" evidence="7">
    <location>
        <begin position="310"/>
        <end position="329"/>
    </location>
</feature>
<accession>A0ABW5GRQ7</accession>
<feature type="transmembrane region" description="Helical" evidence="7">
    <location>
        <begin position="132"/>
        <end position="153"/>
    </location>
</feature>
<evidence type="ECO:0000259" key="8">
    <source>
        <dbReference type="Pfam" id="PF00999"/>
    </source>
</evidence>
<keyword evidence="5" id="KW-0406">Ion transport</keyword>
<evidence type="ECO:0000256" key="3">
    <source>
        <dbReference type="ARBA" id="ARBA00022692"/>
    </source>
</evidence>
<keyword evidence="6 7" id="KW-0472">Membrane</keyword>
<evidence type="ECO:0000313" key="10">
    <source>
        <dbReference type="Proteomes" id="UP001597419"/>
    </source>
</evidence>
<evidence type="ECO:0000313" key="9">
    <source>
        <dbReference type="EMBL" id="MFD2463550.1"/>
    </source>
</evidence>
<feature type="transmembrane region" description="Helical" evidence="7">
    <location>
        <begin position="370"/>
        <end position="389"/>
    </location>
</feature>
<feature type="transmembrane region" description="Helical" evidence="7">
    <location>
        <begin position="98"/>
        <end position="120"/>
    </location>
</feature>
<evidence type="ECO:0000256" key="6">
    <source>
        <dbReference type="ARBA" id="ARBA00023136"/>
    </source>
</evidence>
<evidence type="ECO:0000256" key="2">
    <source>
        <dbReference type="ARBA" id="ARBA00022448"/>
    </source>
</evidence>
<feature type="transmembrane region" description="Helical" evidence="7">
    <location>
        <begin position="6"/>
        <end position="27"/>
    </location>
</feature>
<feature type="transmembrane region" description="Helical" evidence="7">
    <location>
        <begin position="279"/>
        <end position="298"/>
    </location>
</feature>
<sequence>MTARQVVVLFLDLAVVLVLARGLGALARRLDQPAVIGEILAGILLGPTLFHGAVTRAVFPPDVRPLLSGLADVGVALFMFLVGLDLDLGALRGRARATITVSVGSMVVPFGLGFLLATSLAGQHAPGHRLGFSLFLGTAMAVTAFPVLARILDDRRMTRTPVGRLALAGAAVCDVLAWSCLALVVTLVGGTGQASWRVVLLAPFAAVLFGLGRPILKKLLGRPGDSARTQLAVVLAGLLVCAAVSEWMTLHFIFGAFLFGLALPRNDGLRRQVTDRVEPVSSVLLLPLYFLVAGLNVDLTRVGTAELTELGWILLVAVGGKLLGTFAAARMHRVGAREAGTLAVLMNTRGLTELVILTVGLDLGVLDQTLYTMMVVMAVVTTVATGPLLRVLYPRRHFLPDVAEPVR</sequence>
<evidence type="ECO:0000256" key="4">
    <source>
        <dbReference type="ARBA" id="ARBA00022989"/>
    </source>
</evidence>
<feature type="transmembrane region" description="Helical" evidence="7">
    <location>
        <begin position="65"/>
        <end position="86"/>
    </location>
</feature>
<gene>
    <name evidence="9" type="ORF">ACFSYJ_33395</name>
</gene>
<name>A0ABW5GRQ7_9PSEU</name>
<dbReference type="Pfam" id="PF00999">
    <property type="entry name" value="Na_H_Exchanger"/>
    <property type="match status" value="1"/>
</dbReference>
<feature type="transmembrane region" description="Helical" evidence="7">
    <location>
        <begin position="39"/>
        <end position="59"/>
    </location>
</feature>